<dbReference type="EMBL" id="JAHLJV010000172">
    <property type="protein sequence ID" value="KAK1565995.1"/>
    <property type="molecule type" value="Genomic_DNA"/>
</dbReference>
<organism evidence="2 3">
    <name type="scientific">Colletotrichum navitas</name>
    <dbReference type="NCBI Taxonomy" id="681940"/>
    <lineage>
        <taxon>Eukaryota</taxon>
        <taxon>Fungi</taxon>
        <taxon>Dikarya</taxon>
        <taxon>Ascomycota</taxon>
        <taxon>Pezizomycotina</taxon>
        <taxon>Sordariomycetes</taxon>
        <taxon>Hypocreomycetidae</taxon>
        <taxon>Glomerellales</taxon>
        <taxon>Glomerellaceae</taxon>
        <taxon>Colletotrichum</taxon>
        <taxon>Colletotrichum graminicola species complex</taxon>
    </lineage>
</organism>
<dbReference type="GeneID" id="85447097"/>
<evidence type="ECO:0000313" key="2">
    <source>
        <dbReference type="EMBL" id="KAK1565995.1"/>
    </source>
</evidence>
<proteinExistence type="predicted"/>
<dbReference type="Proteomes" id="UP001230504">
    <property type="component" value="Unassembled WGS sequence"/>
</dbReference>
<feature type="transmembrane region" description="Helical" evidence="1">
    <location>
        <begin position="47"/>
        <end position="64"/>
    </location>
</feature>
<dbReference type="Gene3D" id="1.20.1250.20">
    <property type="entry name" value="MFS general substrate transporter like domains"/>
    <property type="match status" value="1"/>
</dbReference>
<comment type="caution">
    <text evidence="2">The sequence shown here is derived from an EMBL/GenBank/DDBJ whole genome shotgun (WGS) entry which is preliminary data.</text>
</comment>
<keyword evidence="1" id="KW-0812">Transmembrane</keyword>
<protein>
    <submittedName>
        <fullName evidence="2">Uncharacterized protein</fullName>
    </submittedName>
</protein>
<evidence type="ECO:0000313" key="3">
    <source>
        <dbReference type="Proteomes" id="UP001230504"/>
    </source>
</evidence>
<keyword evidence="1" id="KW-0472">Membrane</keyword>
<feature type="transmembrane region" description="Helical" evidence="1">
    <location>
        <begin position="105"/>
        <end position="122"/>
    </location>
</feature>
<dbReference type="InterPro" id="IPR036259">
    <property type="entry name" value="MFS_trans_sf"/>
</dbReference>
<keyword evidence="1" id="KW-1133">Transmembrane helix</keyword>
<gene>
    <name evidence="2" type="ORF">LY79DRAFT_663953</name>
</gene>
<keyword evidence="3" id="KW-1185">Reference proteome</keyword>
<dbReference type="RefSeq" id="XP_060407235.1">
    <property type="nucleotide sequence ID" value="XM_060562857.1"/>
</dbReference>
<sequence>MFGNFIISYAAPWFRSNGVANNRIFYPRKMLDQTGIRDTVKQTRIQVILNSLALAVAVFGSFMLDVLNRRFQSYIIGGPIKSSRHHYVGSNMITEYGESINQSGLYGNLAIISFFQGFYTFYSTPMTRFYPTEISRHKLLATGTAVFRMLDADFGLVDCTHIQGLLLA</sequence>
<dbReference type="AlphaFoldDB" id="A0AAD8PJI3"/>
<accession>A0AAD8PJI3</accession>
<reference evidence="2" key="1">
    <citation type="submission" date="2021-06" db="EMBL/GenBank/DDBJ databases">
        <title>Comparative genomics, transcriptomics and evolutionary studies reveal genomic signatures of adaptation to plant cell wall in hemibiotrophic fungi.</title>
        <authorList>
            <consortium name="DOE Joint Genome Institute"/>
            <person name="Baroncelli R."/>
            <person name="Diaz J.F."/>
            <person name="Benocci T."/>
            <person name="Peng M."/>
            <person name="Battaglia E."/>
            <person name="Haridas S."/>
            <person name="Andreopoulos W."/>
            <person name="Labutti K."/>
            <person name="Pangilinan J."/>
            <person name="Floch G.L."/>
            <person name="Makela M.R."/>
            <person name="Henrissat B."/>
            <person name="Grigoriev I.V."/>
            <person name="Crouch J.A."/>
            <person name="De Vries R.P."/>
            <person name="Sukno S.A."/>
            <person name="Thon M.R."/>
        </authorList>
    </citation>
    <scope>NUCLEOTIDE SEQUENCE</scope>
    <source>
        <strain evidence="2">CBS 125086</strain>
    </source>
</reference>
<name>A0AAD8PJI3_9PEZI</name>
<evidence type="ECO:0000256" key="1">
    <source>
        <dbReference type="SAM" id="Phobius"/>
    </source>
</evidence>